<dbReference type="InterPro" id="IPR003593">
    <property type="entry name" value="AAA+_ATPase"/>
</dbReference>
<accession>A0A434AXX9</accession>
<dbReference type="InterPro" id="IPR027417">
    <property type="entry name" value="P-loop_NTPase"/>
</dbReference>
<feature type="domain" description="ABC transporter" evidence="4">
    <location>
        <begin position="2"/>
        <end position="226"/>
    </location>
</feature>
<organism evidence="5 6">
    <name type="scientific">Ancylomarina longa</name>
    <dbReference type="NCBI Taxonomy" id="2487017"/>
    <lineage>
        <taxon>Bacteria</taxon>
        <taxon>Pseudomonadati</taxon>
        <taxon>Bacteroidota</taxon>
        <taxon>Bacteroidia</taxon>
        <taxon>Marinilabiliales</taxon>
        <taxon>Marinifilaceae</taxon>
        <taxon>Ancylomarina</taxon>
    </lineage>
</organism>
<evidence type="ECO:0000256" key="3">
    <source>
        <dbReference type="ARBA" id="ARBA00022840"/>
    </source>
</evidence>
<evidence type="ECO:0000256" key="1">
    <source>
        <dbReference type="ARBA" id="ARBA00022448"/>
    </source>
</evidence>
<dbReference type="PANTHER" id="PTHR42939">
    <property type="entry name" value="ABC TRANSPORTER ATP-BINDING PROTEIN ALBC-RELATED"/>
    <property type="match status" value="1"/>
</dbReference>
<evidence type="ECO:0000256" key="2">
    <source>
        <dbReference type="ARBA" id="ARBA00022741"/>
    </source>
</evidence>
<sequence length="235" mass="26731">MIEILNLQKSYGKNLILKDISLSLERGRIISILGPNGSGKTTLIKSILGLVVPQIGDIRFDGESILGKWEYRKKIAYLPQIARFPENLKIKELLNLIKDIREQNADDNYLIQFFGLEKEMNKALRNLSGGTRQKVNMLIAFMFDSPVIILDEPTVGLDPVAITRLKELLEREKDKDKLILFTTHIMSLVEEISDEIIFLLEGEIYFKGSVEELNQLNGSGNLEKAITNLMEKRNV</sequence>
<evidence type="ECO:0000313" key="5">
    <source>
        <dbReference type="EMBL" id="RUT79374.1"/>
    </source>
</evidence>
<keyword evidence="6" id="KW-1185">Reference proteome</keyword>
<dbReference type="Gene3D" id="3.40.50.300">
    <property type="entry name" value="P-loop containing nucleotide triphosphate hydrolases"/>
    <property type="match status" value="1"/>
</dbReference>
<gene>
    <name evidence="5" type="ORF">DLK05_03900</name>
</gene>
<dbReference type="AlphaFoldDB" id="A0A434AXX9"/>
<dbReference type="SUPFAM" id="SSF52540">
    <property type="entry name" value="P-loop containing nucleoside triphosphate hydrolases"/>
    <property type="match status" value="1"/>
</dbReference>
<dbReference type="CDD" id="cd03230">
    <property type="entry name" value="ABC_DR_subfamily_A"/>
    <property type="match status" value="1"/>
</dbReference>
<dbReference type="InterPro" id="IPR051782">
    <property type="entry name" value="ABC_Transporter_VariousFunc"/>
</dbReference>
<evidence type="ECO:0000313" key="6">
    <source>
        <dbReference type="Proteomes" id="UP000282985"/>
    </source>
</evidence>
<dbReference type="PANTHER" id="PTHR42939:SF1">
    <property type="entry name" value="ABC TRANSPORTER ATP-BINDING PROTEIN ALBC-RELATED"/>
    <property type="match status" value="1"/>
</dbReference>
<dbReference type="OrthoDB" id="9801987at2"/>
<comment type="caution">
    <text evidence="5">The sequence shown here is derived from an EMBL/GenBank/DDBJ whole genome shotgun (WGS) entry which is preliminary data.</text>
</comment>
<dbReference type="SMART" id="SM00382">
    <property type="entry name" value="AAA"/>
    <property type="match status" value="1"/>
</dbReference>
<dbReference type="GO" id="GO:0016887">
    <property type="term" value="F:ATP hydrolysis activity"/>
    <property type="evidence" value="ECO:0007669"/>
    <property type="project" value="InterPro"/>
</dbReference>
<reference evidence="5 6" key="1">
    <citation type="submission" date="2018-11" db="EMBL/GenBank/DDBJ databases">
        <title>Parancylomarina longa gen. nov., sp. nov., isolated from sediments of southern Okinawa.</title>
        <authorList>
            <person name="Fu T."/>
        </authorList>
    </citation>
    <scope>NUCLEOTIDE SEQUENCE [LARGE SCALE GENOMIC DNA]</scope>
    <source>
        <strain evidence="5 6">T3-2 S1-C</strain>
    </source>
</reference>
<evidence type="ECO:0000259" key="4">
    <source>
        <dbReference type="PROSITE" id="PS50893"/>
    </source>
</evidence>
<dbReference type="GO" id="GO:0005524">
    <property type="term" value="F:ATP binding"/>
    <property type="evidence" value="ECO:0007669"/>
    <property type="project" value="UniProtKB-KW"/>
</dbReference>
<dbReference type="EMBL" id="RJJX01000003">
    <property type="protein sequence ID" value="RUT79374.1"/>
    <property type="molecule type" value="Genomic_DNA"/>
</dbReference>
<keyword evidence="1" id="KW-0813">Transport</keyword>
<dbReference type="InterPro" id="IPR003439">
    <property type="entry name" value="ABC_transporter-like_ATP-bd"/>
</dbReference>
<protein>
    <submittedName>
        <fullName evidence="5">ABC transporter ATP-binding protein</fullName>
    </submittedName>
</protein>
<dbReference type="PROSITE" id="PS50893">
    <property type="entry name" value="ABC_TRANSPORTER_2"/>
    <property type="match status" value="1"/>
</dbReference>
<dbReference type="Pfam" id="PF00005">
    <property type="entry name" value="ABC_tran"/>
    <property type="match status" value="1"/>
</dbReference>
<keyword evidence="2" id="KW-0547">Nucleotide-binding</keyword>
<dbReference type="RefSeq" id="WP_127342665.1">
    <property type="nucleotide sequence ID" value="NZ_RJJX01000003.1"/>
</dbReference>
<dbReference type="Proteomes" id="UP000282985">
    <property type="component" value="Unassembled WGS sequence"/>
</dbReference>
<name>A0A434AXX9_9BACT</name>
<keyword evidence="3 5" id="KW-0067">ATP-binding</keyword>
<proteinExistence type="predicted"/>